<comment type="caution">
    <text evidence="1">The sequence shown here is derived from an EMBL/GenBank/DDBJ whole genome shotgun (WGS) entry which is preliminary data.</text>
</comment>
<name>A0ABX4G2I3_9GAMM</name>
<organism evidence="1 2">
    <name type="scientific">Photobacterium sanguinicancri</name>
    <dbReference type="NCBI Taxonomy" id="875932"/>
    <lineage>
        <taxon>Bacteria</taxon>
        <taxon>Pseudomonadati</taxon>
        <taxon>Pseudomonadota</taxon>
        <taxon>Gammaproteobacteria</taxon>
        <taxon>Vibrionales</taxon>
        <taxon>Vibrionaceae</taxon>
        <taxon>Photobacterium</taxon>
    </lineage>
</organism>
<evidence type="ECO:0000313" key="1">
    <source>
        <dbReference type="EMBL" id="OZS45232.1"/>
    </source>
</evidence>
<reference evidence="1 2" key="1">
    <citation type="journal article" date="2016" name="Antonie Van Leeuwenhoek">
        <title>Photobacterium sanguinicancri sp. nov. isolated from marine animals.</title>
        <authorList>
            <person name="Gomez-Gil B."/>
            <person name="Roque A."/>
            <person name="Rotllant G."/>
            <person name="Romalde J.L."/>
            <person name="Doce A."/>
            <person name="Eggermont M."/>
            <person name="Defoirdt T."/>
        </authorList>
    </citation>
    <scope>NUCLEOTIDE SEQUENCE [LARGE SCALE GENOMIC DNA]</scope>
    <source>
        <strain evidence="1 2">CAIM 1827</strain>
    </source>
</reference>
<dbReference type="EMBL" id="NOIF01000014">
    <property type="protein sequence ID" value="OZS45232.1"/>
    <property type="molecule type" value="Genomic_DNA"/>
</dbReference>
<accession>A0ABX4G2I3</accession>
<dbReference type="Proteomes" id="UP000215999">
    <property type="component" value="Unassembled WGS sequence"/>
</dbReference>
<evidence type="ECO:0000313" key="2">
    <source>
        <dbReference type="Proteomes" id="UP000215999"/>
    </source>
</evidence>
<dbReference type="RefSeq" id="WP_094956220.1">
    <property type="nucleotide sequence ID" value="NZ_NOIF01000014.1"/>
</dbReference>
<proteinExistence type="predicted"/>
<sequence>MTAQADNELRIEMRSQIWLRIFFEHDYKQLIDIYPFIDASSVRVINKKWVVGSGFGKMLSISQLGKNSASNNPVLWDNYWSVLA</sequence>
<protein>
    <submittedName>
        <fullName evidence="1">Uncharacterized protein</fullName>
    </submittedName>
</protein>
<gene>
    <name evidence="1" type="ORF">ASV53_04275</name>
</gene>
<keyword evidence="2" id="KW-1185">Reference proteome</keyword>